<evidence type="ECO:0000313" key="2">
    <source>
        <dbReference type="EMBL" id="KHJ76247.1"/>
    </source>
</evidence>
<feature type="non-terminal residue" evidence="2">
    <location>
        <position position="1"/>
    </location>
</feature>
<keyword evidence="1" id="KW-0812">Transmembrane</keyword>
<feature type="transmembrane region" description="Helical" evidence="1">
    <location>
        <begin position="89"/>
        <end position="107"/>
    </location>
</feature>
<dbReference type="EMBL" id="KN611945">
    <property type="protein sequence ID" value="KHJ76247.1"/>
    <property type="molecule type" value="Genomic_DNA"/>
</dbReference>
<evidence type="ECO:0000313" key="3">
    <source>
        <dbReference type="Proteomes" id="UP000053660"/>
    </source>
</evidence>
<keyword evidence="1" id="KW-1133">Transmembrane helix</keyword>
<organism evidence="2 3">
    <name type="scientific">Oesophagostomum dentatum</name>
    <name type="common">Nodular worm</name>
    <dbReference type="NCBI Taxonomy" id="61180"/>
    <lineage>
        <taxon>Eukaryota</taxon>
        <taxon>Metazoa</taxon>
        <taxon>Ecdysozoa</taxon>
        <taxon>Nematoda</taxon>
        <taxon>Chromadorea</taxon>
        <taxon>Rhabditida</taxon>
        <taxon>Rhabditina</taxon>
        <taxon>Rhabditomorpha</taxon>
        <taxon>Strongyloidea</taxon>
        <taxon>Strongylidae</taxon>
        <taxon>Oesophagostomum</taxon>
    </lineage>
</organism>
<reference evidence="2 3" key="1">
    <citation type="submission" date="2014-03" db="EMBL/GenBank/DDBJ databases">
        <title>Draft genome of the hookworm Oesophagostomum dentatum.</title>
        <authorList>
            <person name="Mitreva M."/>
        </authorList>
    </citation>
    <scope>NUCLEOTIDE SEQUENCE [LARGE SCALE GENOMIC DNA]</scope>
    <source>
        <strain evidence="2 3">OD-Hann</strain>
    </source>
</reference>
<proteinExistence type="predicted"/>
<accession>A0A0B1RYF9</accession>
<keyword evidence="1" id="KW-0472">Membrane</keyword>
<dbReference type="AlphaFoldDB" id="A0A0B1RYF9"/>
<protein>
    <submittedName>
        <fullName evidence="2">Uncharacterized protein</fullName>
    </submittedName>
</protein>
<dbReference type="Proteomes" id="UP000053660">
    <property type="component" value="Unassembled WGS sequence"/>
</dbReference>
<evidence type="ECO:0000256" key="1">
    <source>
        <dbReference type="SAM" id="Phobius"/>
    </source>
</evidence>
<gene>
    <name evidence="2" type="ORF">OESDEN_24133</name>
</gene>
<sequence>PEEEETTTTSEVVEVSHFSEEELKYFLKWPEYDFWAGFVKLRNGSREGEEHLDRFFFTTGFHGEALSDWNKRGEMLHGWRRVVDKYRWLINRYFFLTICFIPTYVSINATLNSSVDFESRVMDLGSYRL</sequence>
<dbReference type="OrthoDB" id="6510177at2759"/>
<keyword evidence="3" id="KW-1185">Reference proteome</keyword>
<name>A0A0B1RYF9_OESDE</name>